<name>A0ACD1A959_9FIRM</name>
<accession>A0ACD1A959</accession>
<proteinExistence type="predicted"/>
<protein>
    <submittedName>
        <fullName evidence="1">TVP38/TMEM64 family protein</fullName>
    </submittedName>
</protein>
<dbReference type="Proteomes" id="UP000594014">
    <property type="component" value="Chromosome"/>
</dbReference>
<keyword evidence="2" id="KW-1185">Reference proteome</keyword>
<sequence>MGKSKKLLLIKIPLAILGILIIILTIKYFPDIVALTLSVEKFRDYILSVGKLGPAVFILFQILQTVIAPIPGEAIQIAGGYIYGVLLGTGYTVAGMLIGAVMAFYFTRILGGSYIEKILEKKKFQWMADIMNSNKFAIFLFVFFFIPGLPKDILIYLAGLTNIKPYKFFLVLLAGRLPWLLASVSVGANLYQRNYTLTIMISVTALLGALLGLLFKDKLINKFSGKDKLIYKFSSKDKLIYKFSSKDKRAD</sequence>
<gene>
    <name evidence="1" type="ORF">FRZ06_05840</name>
</gene>
<dbReference type="EMBL" id="CP042469">
    <property type="protein sequence ID" value="QOX62894.1"/>
    <property type="molecule type" value="Genomic_DNA"/>
</dbReference>
<evidence type="ECO:0000313" key="2">
    <source>
        <dbReference type="Proteomes" id="UP000594014"/>
    </source>
</evidence>
<organism evidence="1 2">
    <name type="scientific">Anoxybacterium hadale</name>
    <dbReference type="NCBI Taxonomy" id="3408580"/>
    <lineage>
        <taxon>Bacteria</taxon>
        <taxon>Bacillati</taxon>
        <taxon>Bacillota</taxon>
        <taxon>Clostridia</taxon>
        <taxon>Peptostreptococcales</taxon>
        <taxon>Anaerovoracaceae</taxon>
        <taxon>Anoxybacterium</taxon>
    </lineage>
</organism>
<reference evidence="1" key="1">
    <citation type="submission" date="2019-08" db="EMBL/GenBank/DDBJ databases">
        <title>Genome sequence of Clostridiales bacterium MT110.</title>
        <authorList>
            <person name="Cao J."/>
        </authorList>
    </citation>
    <scope>NUCLEOTIDE SEQUENCE</scope>
    <source>
        <strain evidence="1">MT110</strain>
    </source>
</reference>
<evidence type="ECO:0000313" key="1">
    <source>
        <dbReference type="EMBL" id="QOX62894.1"/>
    </source>
</evidence>